<keyword evidence="1" id="KW-0732">Signal</keyword>
<sequence length="151" mass="15478">MNFTATVLGTAAAALLVIAKLQAAPEPGRDLGNSFAGTNVVSLDRTTTGSIRETGATPAAVRLIDLRSGASCKVAGSQPAPGGFEPVPLGTDCAASPELSKVSQWRATGDGTLEMADAKGRTVMRFMPGDGVLYESVYPRDALVTIVPARS</sequence>
<dbReference type="Proteomes" id="UP000298179">
    <property type="component" value="Unassembled WGS sequence"/>
</dbReference>
<evidence type="ECO:0000313" key="2">
    <source>
        <dbReference type="EMBL" id="TFF22910.1"/>
    </source>
</evidence>
<dbReference type="AlphaFoldDB" id="A0A4Y8RKX2"/>
<dbReference type="OrthoDB" id="8116606at2"/>
<dbReference type="InterPro" id="IPR016085">
    <property type="entry name" value="Protease_inh_B-barrel_dom"/>
</dbReference>
<protein>
    <recommendedName>
        <fullName evidence="4">Alkaline proteinase inhibitor/ Outer membrane lipoprotein Omp19 domain-containing protein</fullName>
    </recommendedName>
</protein>
<dbReference type="SUPFAM" id="SSF50882">
    <property type="entry name" value="beta-Barrel protease inhibitors"/>
    <property type="match status" value="1"/>
</dbReference>
<comment type="caution">
    <text evidence="2">The sequence shown here is derived from an EMBL/GenBank/DDBJ whole genome shotgun (WGS) entry which is preliminary data.</text>
</comment>
<dbReference type="Gene3D" id="2.40.128.10">
    <property type="match status" value="1"/>
</dbReference>
<reference evidence="2 3" key="1">
    <citation type="submission" date="2019-03" db="EMBL/GenBank/DDBJ databases">
        <title>Jiella endophytica sp. nov., a novel endophytic bacterium isolated from root of Ficus microcarpa Linn. f.</title>
        <authorList>
            <person name="Tuo L."/>
        </authorList>
    </citation>
    <scope>NUCLEOTIDE SEQUENCE [LARGE SCALE GENOMIC DNA]</scope>
    <source>
        <strain evidence="2 3">CBS5Q-3</strain>
    </source>
</reference>
<accession>A0A4Y8RKX2</accession>
<feature type="signal peptide" evidence="1">
    <location>
        <begin position="1"/>
        <end position="23"/>
    </location>
</feature>
<evidence type="ECO:0000256" key="1">
    <source>
        <dbReference type="SAM" id="SignalP"/>
    </source>
</evidence>
<gene>
    <name evidence="2" type="ORF">E3C22_10670</name>
</gene>
<dbReference type="EMBL" id="SOZD01000003">
    <property type="protein sequence ID" value="TFF22910.1"/>
    <property type="molecule type" value="Genomic_DNA"/>
</dbReference>
<proteinExistence type="predicted"/>
<name>A0A4Y8RKX2_9HYPH</name>
<feature type="chain" id="PRO_5021214313" description="Alkaline proteinase inhibitor/ Outer membrane lipoprotein Omp19 domain-containing protein" evidence="1">
    <location>
        <begin position="24"/>
        <end position="151"/>
    </location>
</feature>
<dbReference type="GO" id="GO:0004866">
    <property type="term" value="F:endopeptidase inhibitor activity"/>
    <property type="evidence" value="ECO:0007669"/>
    <property type="project" value="InterPro"/>
</dbReference>
<organism evidence="2 3">
    <name type="scientific">Jiella endophytica</name>
    <dbReference type="NCBI Taxonomy" id="2558362"/>
    <lineage>
        <taxon>Bacteria</taxon>
        <taxon>Pseudomonadati</taxon>
        <taxon>Pseudomonadota</taxon>
        <taxon>Alphaproteobacteria</taxon>
        <taxon>Hyphomicrobiales</taxon>
        <taxon>Aurantimonadaceae</taxon>
        <taxon>Jiella</taxon>
    </lineage>
</organism>
<evidence type="ECO:0000313" key="3">
    <source>
        <dbReference type="Proteomes" id="UP000298179"/>
    </source>
</evidence>
<keyword evidence="3" id="KW-1185">Reference proteome</keyword>
<evidence type="ECO:0008006" key="4">
    <source>
        <dbReference type="Google" id="ProtNLM"/>
    </source>
</evidence>
<dbReference type="RefSeq" id="WP_134762011.1">
    <property type="nucleotide sequence ID" value="NZ_SOZD01000003.1"/>
</dbReference>